<organism evidence="4 5">
    <name type="scientific">Luteimonas gilva</name>
    <dbReference type="NCBI Taxonomy" id="2572684"/>
    <lineage>
        <taxon>Bacteria</taxon>
        <taxon>Pseudomonadati</taxon>
        <taxon>Pseudomonadota</taxon>
        <taxon>Gammaproteobacteria</taxon>
        <taxon>Lysobacterales</taxon>
        <taxon>Lysobacteraceae</taxon>
        <taxon>Luteimonas</taxon>
    </lineage>
</organism>
<dbReference type="AlphaFoldDB" id="A0A4U5JXV3"/>
<dbReference type="InterPro" id="IPR011008">
    <property type="entry name" value="Dimeric_a/b-barrel"/>
</dbReference>
<proteinExistence type="inferred from homology"/>
<protein>
    <recommendedName>
        <fullName evidence="3">YCII-related domain-containing protein</fullName>
    </recommendedName>
</protein>
<feature type="region of interest" description="Disordered" evidence="2">
    <location>
        <begin position="104"/>
        <end position="132"/>
    </location>
</feature>
<sequence length="132" mass="14717">MKYILMMNFPNSAWKTSRMELWPEQDRQNHMAYLTRMNQDLQEAGERVDVQGLAGPETAVFVHARHDGTPAVTDGPFAESKEFLAGWLIVDVDSPERAHEIAARWSAGPGPGGKPLNLPVEVRPLMHGSPKK</sequence>
<dbReference type="Proteomes" id="UP000308707">
    <property type="component" value="Unassembled WGS sequence"/>
</dbReference>
<name>A0A4U5JXV3_9GAMM</name>
<dbReference type="RefSeq" id="WP_137265758.1">
    <property type="nucleotide sequence ID" value="NZ_SZUA01000001.1"/>
</dbReference>
<evidence type="ECO:0000256" key="1">
    <source>
        <dbReference type="ARBA" id="ARBA00007689"/>
    </source>
</evidence>
<reference evidence="4 5" key="1">
    <citation type="submission" date="2019-04" db="EMBL/GenBank/DDBJ databases">
        <title>Reference strain of H23.</title>
        <authorList>
            <person name="Luo X."/>
        </authorList>
    </citation>
    <scope>NUCLEOTIDE SEQUENCE [LARGE SCALE GENOMIC DNA]</scope>
    <source>
        <strain evidence="4 5">H23</strain>
    </source>
</reference>
<accession>A0A4U5JXV3</accession>
<dbReference type="PANTHER" id="PTHR35174:SF3">
    <property type="entry name" value="BLL7171 PROTEIN"/>
    <property type="match status" value="1"/>
</dbReference>
<dbReference type="Gene3D" id="3.30.70.1060">
    <property type="entry name" value="Dimeric alpha+beta barrel"/>
    <property type="match status" value="1"/>
</dbReference>
<dbReference type="OrthoDB" id="9807535at2"/>
<gene>
    <name evidence="4" type="ORF">FCE95_04450</name>
</gene>
<dbReference type="PANTHER" id="PTHR35174">
    <property type="entry name" value="BLL7171 PROTEIN-RELATED"/>
    <property type="match status" value="1"/>
</dbReference>
<comment type="caution">
    <text evidence="4">The sequence shown here is derived from an EMBL/GenBank/DDBJ whole genome shotgun (WGS) entry which is preliminary data.</text>
</comment>
<evidence type="ECO:0000256" key="2">
    <source>
        <dbReference type="SAM" id="MobiDB-lite"/>
    </source>
</evidence>
<evidence type="ECO:0000313" key="4">
    <source>
        <dbReference type="EMBL" id="TKR33551.1"/>
    </source>
</evidence>
<feature type="domain" description="YCII-related" evidence="3">
    <location>
        <begin position="2"/>
        <end position="104"/>
    </location>
</feature>
<dbReference type="SUPFAM" id="SSF54909">
    <property type="entry name" value="Dimeric alpha+beta barrel"/>
    <property type="match status" value="1"/>
</dbReference>
<evidence type="ECO:0000259" key="3">
    <source>
        <dbReference type="Pfam" id="PF03795"/>
    </source>
</evidence>
<keyword evidence="5" id="KW-1185">Reference proteome</keyword>
<dbReference type="InterPro" id="IPR005545">
    <property type="entry name" value="YCII"/>
</dbReference>
<dbReference type="Pfam" id="PF03795">
    <property type="entry name" value="YCII"/>
    <property type="match status" value="1"/>
</dbReference>
<evidence type="ECO:0000313" key="5">
    <source>
        <dbReference type="Proteomes" id="UP000308707"/>
    </source>
</evidence>
<comment type="similarity">
    <text evidence="1">Belongs to the YciI family.</text>
</comment>
<dbReference type="EMBL" id="SZUA01000001">
    <property type="protein sequence ID" value="TKR33551.1"/>
    <property type="molecule type" value="Genomic_DNA"/>
</dbReference>